<dbReference type="Pfam" id="PF08083">
    <property type="entry name" value="PROCN"/>
    <property type="match status" value="1"/>
</dbReference>
<evidence type="ECO:0000259" key="4">
    <source>
        <dbReference type="Pfam" id="PF10597"/>
    </source>
</evidence>
<sequence>MADSEQPNEMIRMPPEHLRQIMRMRGDLSSKKYASERELHLGALRFLPHAVLKLFENMPFPWEEVRYVNAMYHKTGAITILTDVPRVIDPVYEAQWAATWKAMKEYKERNPAFVRMNIPVFDDDEPPIDYGEIIAPLTPPPAIELPIRAPHDFIYESMPLLGTPFVNGPSYKTWRLPVDVMLQLYLNTAAFHQFAPSMDARTFLFNLQTFENTKALNLAVPGGPKFEPLHKDDGTADWSEFSTAEKVLFRRPLRTEYQVHLPHLYNDRPRGVKPMPNSARLIDHVPRPGPVPWAPEDEVAGFPRRYTRLSQSPQPHHTEDDGWEDEMIDVAPALAAVPFPDHTGDGFTLLHAPAPFSTRSGKTVRPVDVNLTAHWTLSKQTERLPKKVRRSYQRQLKKAVLNDVHTKSETPSDRSRLKDLAASGMFMSTELDWVEAGLQICRQGYNALNLLVHKRNLTFLHLDYNFSLKPIKALTTKERKRARFGNAFSLMREIMRFTKFLVDTHVRYRMNEGVDAYQLADGLLYLFTHVGTLTGIYRHKYRTMRQIRATKELKHIVYYKFEPTLATRSVGVDEDGEKTTIKHARAAPCGFWAPMWRVWVAFLRGITPLLERWLGNLLARTFEGRDNSQTGQRVTKQRIEANFDLSLRQQTIVELNSIVPTGLPDRDRIISKTLAHAEEAWRCWKANRPWAVPGMPPPLEEAIHRFVRVKADNYVSSTHKARAIIAAGNAVDHAVEKKNLGRLLRLYVKEEHARQIEHRANPPDISKDAGPILMMVSQWAFSRGVVQDSVNISKDTRIPMPTEISTNDTKLLTLALEHLKEPFSVNASLNAVEREELTLIERAFDNPREELIRIKKRLAEGRTFKPVGINLFDNFTAVHPTFIVDPAEKIVDAYLDHYLWHEAHARGLFPHWVKPSDDEPVPVLVHKTCAAFSSLEGIWDADSGKTVLVKAKLHDLWKRIDLNLLTSILERIMDRRLAAFIVARYNATLEYKGLSYQNSVGIIPGMQMSGFVTQLLGLVADLMLLGVDRAIALAGPKEAPYAYGKVPVDVQTAHEIRHYVRHLDTAYLLLRVPPQAADVLVARLARSQLERAEIVTQYGNKTCWALDSQMRLTPADVLLGRAVFAECQTRVSPLICSLEWSEGSWASVYSDTNPALLFDLGNFEVNLSPKSRLPNKRLDHRPGVWVFRGRETCQAMLRVSDNGVQDFFNRIRMIIMGSGATTFVKIASRWNTAVLGAAAYYREAISNSPKMLDMLVRCETMIQTRIKKGLNTKMPNRFPAVVFFAPTDLGGLGMLSMGHILIPQTDLRFTQREGDATHFRAGMTTSDETTVPNLGRYIATWEAEVDDSATVWREYAVIRATADRENRRVAYEELEDLFDRGVPRINTIFTKNRQTLAFDHGWRIRALLRSYTTTKYYSMYWTNYRHDGRLYNLDAYRTDVVQALGGIECILEHTVFRATGFTDWTRLFWSKSSANEERLKYKKLTNAQRQGLSQIPNRRFTLWWSPTINRSDVYIGYAVQIELTGIVMHGKIPTLKTSLVQTFSGNIWKKIHDSIVVNLMTFLDQTKSESGGNPMGIGEVVNWMDANDKRKASDLTKGKADIVLKPQGGGFQVTGSMTPISAPTGNDVFINYATATRSMVNSFWLEVVLRWGDFDQHNTQLFAGRKHRDNTQRNTDPNAYPSATGVTVVIDLCYNTYSAYGNWIPNLKPFLTEAMDRLMKEDCALLTLRERVKAGLQLSLDNTNVPKLSSSNVTTLFADAKAWLVDDTHVNRVSFQTTAQGNVVRRNMNGATLCFEPGSGIARLRVVTPEAFAGLSKVGIVAKNKAAEDVAAMMRDLSADISPTELVVMREGTLEPMLRTVQTEHPNAVIRGTELALPVAVVCTLDTVNAAINSAAKPVTLMYHLYDDWTAENDADGNDKDAIQTSTAFYRLMLILRAMHLNAEQAHAILRPDVSVPVKQGHMWPSHSTEAWQDVEAALLDLILTDYAVRNNITKEALTPQEQRGIILGDEVEAPSLERQQAAEAVLHEAEQAAAASTATVVRTTDRLGRSIVTLKTSAHTGPQFVSQSDWQPRVLANESLKLRAEALVPEFLSDEPEHRLIISESLVRSFVRAGDIYTSICGFIFGREVPSLDEGVKTFNIDTLVMPPQYSTGHILTVAINGIAYDSDHAPAALNGRVCVGWMVTMPNISDEEFEAAVVAHHGDFRHRFEDTRAAWRGSEVIVCEQSQGSISVCGRHVPQSGLDFAESCDFNASKAVAAYKSDFKPDEMLAPSEVQLVAGDGISVVPYGGWNFEDRNMALGPGSAHQFKQGEIGGFHDVGNRVRKVADWIEFLGVDDDGEAFEPLVGGDAI</sequence>
<dbReference type="InterPro" id="IPR019580">
    <property type="entry name" value="Prp8_U6-snRNA-bd"/>
</dbReference>
<dbReference type="Gene3D" id="1.20.80.40">
    <property type="match status" value="1"/>
</dbReference>
<dbReference type="GO" id="GO:0005682">
    <property type="term" value="C:U5 snRNP"/>
    <property type="evidence" value="ECO:0007669"/>
    <property type="project" value="TreeGrafter"/>
</dbReference>
<dbReference type="GO" id="GO:0071013">
    <property type="term" value="C:catalytic step 2 spliceosome"/>
    <property type="evidence" value="ECO:0007669"/>
    <property type="project" value="TreeGrafter"/>
</dbReference>
<dbReference type="GO" id="GO:0030623">
    <property type="term" value="F:U5 snRNA binding"/>
    <property type="evidence" value="ECO:0007669"/>
    <property type="project" value="InterPro"/>
</dbReference>
<dbReference type="OrthoDB" id="1931567at2759"/>
<dbReference type="InterPro" id="IPR043173">
    <property type="entry name" value="Prp8_domainIV_fingers"/>
</dbReference>
<dbReference type="GO" id="GO:0097157">
    <property type="term" value="F:pre-mRNA intronic binding"/>
    <property type="evidence" value="ECO:0007669"/>
    <property type="project" value="TreeGrafter"/>
</dbReference>
<dbReference type="InterPro" id="IPR043172">
    <property type="entry name" value="Prp8_domainIV_palm"/>
</dbReference>
<feature type="domain" description="PRO8NT" evidence="1">
    <location>
        <begin position="12"/>
        <end position="147"/>
    </location>
</feature>
<keyword evidence="8" id="KW-1185">Reference proteome</keyword>
<accession>A0A8J6B3V5</accession>
<dbReference type="SUPFAM" id="SSF53098">
    <property type="entry name" value="Ribonuclease H-like"/>
    <property type="match status" value="2"/>
</dbReference>
<dbReference type="GO" id="GO:0030620">
    <property type="term" value="F:U2 snRNA binding"/>
    <property type="evidence" value="ECO:0007669"/>
    <property type="project" value="TreeGrafter"/>
</dbReference>
<dbReference type="InterPro" id="IPR019581">
    <property type="entry name" value="Prp8_U5-snRNA-bd"/>
</dbReference>
<dbReference type="PANTHER" id="PTHR11140">
    <property type="entry name" value="PRE-MRNA SPLICING FACTOR PRP8"/>
    <property type="match status" value="1"/>
</dbReference>
<name>A0A8J6B3V5_9EUKA</name>
<feature type="domain" description="PRP8" evidence="6">
    <location>
        <begin position="1746"/>
        <end position="1984"/>
    </location>
</feature>
<proteinExistence type="predicted"/>
<dbReference type="PANTHER" id="PTHR11140:SF0">
    <property type="entry name" value="PRE-MRNA-PROCESSING-SPLICING FACTOR 8"/>
    <property type="match status" value="1"/>
</dbReference>
<dbReference type="GO" id="GO:0000244">
    <property type="term" value="P:spliceosomal tri-snRNP complex assembly"/>
    <property type="evidence" value="ECO:0007669"/>
    <property type="project" value="TreeGrafter"/>
</dbReference>
<dbReference type="InterPro" id="IPR019582">
    <property type="entry name" value="RRM_spliceosomal_PrP8"/>
</dbReference>
<dbReference type="InterPro" id="IPR042516">
    <property type="entry name" value="Prp8_U5-snRNA-bd_sf"/>
</dbReference>
<dbReference type="Pfam" id="PF08082">
    <property type="entry name" value="PRO8NT"/>
    <property type="match status" value="1"/>
</dbReference>
<gene>
    <name evidence="7" type="ORF">J8273_8779</name>
</gene>
<reference evidence="7" key="1">
    <citation type="submission" date="2021-05" db="EMBL/GenBank/DDBJ databases">
        <title>A free-living protist that lacks canonical eukaryotic 1 DNA replication and segregation systems.</title>
        <authorList>
            <person name="Salas-Leiva D.E."/>
            <person name="Tromer E.C."/>
            <person name="Curtis B.A."/>
            <person name="Jerlstrom-Hultqvist J."/>
            <person name="Kolisko M."/>
            <person name="Yi Z."/>
            <person name="Salas-Leiva J.S."/>
            <person name="Gallot-Lavallee L."/>
            <person name="Kops G.J.P.L."/>
            <person name="Archibald J.M."/>
            <person name="Simpson A.G.B."/>
            <person name="Roger A.J."/>
        </authorList>
    </citation>
    <scope>NUCLEOTIDE SEQUENCE</scope>
    <source>
        <strain evidence="7">BICM</strain>
    </source>
</reference>
<dbReference type="InterPro" id="IPR012592">
    <property type="entry name" value="PROCN"/>
</dbReference>
<dbReference type="Pfam" id="PF10597">
    <property type="entry name" value="U5_2-snRNA_bdg"/>
    <property type="match status" value="1"/>
</dbReference>
<protein>
    <submittedName>
        <fullName evidence="7">PROCN (NUC071) domain</fullName>
    </submittedName>
</protein>
<dbReference type="InterPro" id="IPR021983">
    <property type="entry name" value="PRP8_domainIV"/>
</dbReference>
<dbReference type="Pfam" id="PF12134">
    <property type="entry name" value="PRP8_domainIV"/>
    <property type="match status" value="1"/>
</dbReference>
<evidence type="ECO:0000313" key="8">
    <source>
        <dbReference type="Proteomes" id="UP000717585"/>
    </source>
</evidence>
<dbReference type="EMBL" id="JAHDYR010000069">
    <property type="protein sequence ID" value="KAG9389487.1"/>
    <property type="molecule type" value="Genomic_DNA"/>
</dbReference>
<dbReference type="Gene3D" id="3.30.43.40">
    <property type="entry name" value="Pre-mRNA-processing-splicing factor 8, U5-snRNA-binding domain"/>
    <property type="match status" value="1"/>
</dbReference>
<organism evidence="7 8">
    <name type="scientific">Carpediemonas membranifera</name>
    <dbReference type="NCBI Taxonomy" id="201153"/>
    <lineage>
        <taxon>Eukaryota</taxon>
        <taxon>Metamonada</taxon>
        <taxon>Carpediemonas-like organisms</taxon>
        <taxon>Carpediemonas</taxon>
    </lineage>
</organism>
<feature type="domain" description="PROCN" evidence="2">
    <location>
        <begin position="342"/>
        <end position="764"/>
    </location>
</feature>
<evidence type="ECO:0000259" key="2">
    <source>
        <dbReference type="Pfam" id="PF08083"/>
    </source>
</evidence>
<dbReference type="InterPro" id="IPR027652">
    <property type="entry name" value="PRP8"/>
</dbReference>
<dbReference type="Pfam" id="PF10598">
    <property type="entry name" value="RRM_4"/>
    <property type="match status" value="1"/>
</dbReference>
<evidence type="ECO:0000259" key="1">
    <source>
        <dbReference type="Pfam" id="PF08082"/>
    </source>
</evidence>
<evidence type="ECO:0000313" key="7">
    <source>
        <dbReference type="EMBL" id="KAG9389487.1"/>
    </source>
</evidence>
<dbReference type="Proteomes" id="UP000717585">
    <property type="component" value="Unassembled WGS sequence"/>
</dbReference>
<dbReference type="Pfam" id="PF10596">
    <property type="entry name" value="U6-snRNA_bdg"/>
    <property type="match status" value="1"/>
</dbReference>
<evidence type="ECO:0000259" key="5">
    <source>
        <dbReference type="Pfam" id="PF10598"/>
    </source>
</evidence>
<comment type="caution">
    <text evidence="7">The sequence shown here is derived from an EMBL/GenBank/DDBJ whole genome shotgun (WGS) entry which is preliminary data.</text>
</comment>
<feature type="domain" description="RNA recognition motif spliceosomal PrP8" evidence="5">
    <location>
        <begin position="959"/>
        <end position="1043"/>
    </location>
</feature>
<feature type="domain" description="Pre-mRNA-processing-splicing factor 8 U6-snRNA-binding" evidence="3">
    <location>
        <begin position="1410"/>
        <end position="1565"/>
    </location>
</feature>
<dbReference type="Gene3D" id="3.40.140.10">
    <property type="entry name" value="Cytidine Deaminase, domain 2"/>
    <property type="match status" value="1"/>
</dbReference>
<dbReference type="InterPro" id="IPR012337">
    <property type="entry name" value="RNaseH-like_sf"/>
</dbReference>
<evidence type="ECO:0000259" key="3">
    <source>
        <dbReference type="Pfam" id="PF10596"/>
    </source>
</evidence>
<evidence type="ECO:0000259" key="6">
    <source>
        <dbReference type="Pfam" id="PF12134"/>
    </source>
</evidence>
<dbReference type="GO" id="GO:0030619">
    <property type="term" value="F:U1 snRNA binding"/>
    <property type="evidence" value="ECO:0007669"/>
    <property type="project" value="TreeGrafter"/>
</dbReference>
<dbReference type="Gene3D" id="3.30.420.230">
    <property type="match status" value="1"/>
</dbReference>
<feature type="domain" description="Pre-mRNA-processing-splicing factor 8 U5-snRNA-binding" evidence="4">
    <location>
        <begin position="1204"/>
        <end position="1338"/>
    </location>
</feature>
<dbReference type="GO" id="GO:0017070">
    <property type="term" value="F:U6 snRNA binding"/>
    <property type="evidence" value="ECO:0007669"/>
    <property type="project" value="InterPro"/>
</dbReference>
<dbReference type="InterPro" id="IPR012591">
    <property type="entry name" value="PRO8NT"/>
</dbReference>
<dbReference type="Gene3D" id="3.90.1570.40">
    <property type="match status" value="1"/>
</dbReference>